<dbReference type="InterPro" id="IPR035914">
    <property type="entry name" value="Sperma_CUB_dom_sf"/>
</dbReference>
<organism evidence="4 5">
    <name type="scientific">Protopolystoma xenopodis</name>
    <dbReference type="NCBI Taxonomy" id="117903"/>
    <lineage>
        <taxon>Eukaryota</taxon>
        <taxon>Metazoa</taxon>
        <taxon>Spiralia</taxon>
        <taxon>Lophotrochozoa</taxon>
        <taxon>Platyhelminthes</taxon>
        <taxon>Monogenea</taxon>
        <taxon>Polyopisthocotylea</taxon>
        <taxon>Polystomatidea</taxon>
        <taxon>Polystomatidae</taxon>
        <taxon>Protopolystoma</taxon>
    </lineage>
</organism>
<dbReference type="Gene3D" id="2.60.120.290">
    <property type="entry name" value="Spermadhesin, CUB domain"/>
    <property type="match status" value="1"/>
</dbReference>
<name>A0A448WYC2_9PLAT</name>
<dbReference type="SUPFAM" id="SSF49854">
    <property type="entry name" value="Spermadhesin, CUB domain"/>
    <property type="match status" value="1"/>
</dbReference>
<evidence type="ECO:0000256" key="2">
    <source>
        <dbReference type="PROSITE-ProRule" id="PRU00059"/>
    </source>
</evidence>
<comment type="caution">
    <text evidence="2">Lacks conserved residue(s) required for the propagation of feature annotation.</text>
</comment>
<keyword evidence="5" id="KW-1185">Reference proteome</keyword>
<evidence type="ECO:0000313" key="5">
    <source>
        <dbReference type="Proteomes" id="UP000784294"/>
    </source>
</evidence>
<evidence type="ECO:0000256" key="1">
    <source>
        <dbReference type="ARBA" id="ARBA00023157"/>
    </source>
</evidence>
<gene>
    <name evidence="4" type="ORF">PXEA_LOCUS16848</name>
</gene>
<feature type="domain" description="CUB" evidence="3">
    <location>
        <begin position="1"/>
        <end position="67"/>
    </location>
</feature>
<evidence type="ECO:0000259" key="3">
    <source>
        <dbReference type="PROSITE" id="PS01180"/>
    </source>
</evidence>
<dbReference type="InterPro" id="IPR000859">
    <property type="entry name" value="CUB_dom"/>
</dbReference>
<dbReference type="EMBL" id="CAAALY010061723">
    <property type="protein sequence ID" value="VEL23408.1"/>
    <property type="molecule type" value="Genomic_DNA"/>
</dbReference>
<reference evidence="4" key="1">
    <citation type="submission" date="2018-11" db="EMBL/GenBank/DDBJ databases">
        <authorList>
            <consortium name="Pathogen Informatics"/>
        </authorList>
    </citation>
    <scope>NUCLEOTIDE SEQUENCE</scope>
</reference>
<keyword evidence="1" id="KW-1015">Disulfide bond</keyword>
<dbReference type="Proteomes" id="UP000784294">
    <property type="component" value="Unassembled WGS sequence"/>
</dbReference>
<dbReference type="OrthoDB" id="9971251at2759"/>
<dbReference type="Pfam" id="PF00431">
    <property type="entry name" value="CUB"/>
    <property type="match status" value="1"/>
</dbReference>
<comment type="caution">
    <text evidence="4">The sequence shown here is derived from an EMBL/GenBank/DDBJ whole genome shotgun (WGS) entry which is preliminary data.</text>
</comment>
<dbReference type="PROSITE" id="PS01180">
    <property type="entry name" value="CUB"/>
    <property type="match status" value="1"/>
</dbReference>
<proteinExistence type="predicted"/>
<dbReference type="AlphaFoldDB" id="A0A448WYC2"/>
<protein>
    <recommendedName>
        <fullName evidence="3">CUB domain-containing protein</fullName>
    </recommendedName>
</protein>
<dbReference type="CDD" id="cd00041">
    <property type="entry name" value="CUB"/>
    <property type="match status" value="1"/>
</dbReference>
<evidence type="ECO:0000313" key="4">
    <source>
        <dbReference type="EMBL" id="VEL23408.1"/>
    </source>
</evidence>
<accession>A0A448WYC2</accession>
<sequence>MEPKHECTNDYLELRNGGYGFSPLIGFFCTDRALNHPIVTSGRFLWLRFHSDYILEKSGFQAFYYFKKKLDYSDPSARSSVAVDYVLIASQIVSHKVFIARRNQKLYLARASPRIP</sequence>